<accession>A0A0B0P9M3</accession>
<dbReference type="Proteomes" id="UP000032142">
    <property type="component" value="Unassembled WGS sequence"/>
</dbReference>
<dbReference type="EMBL" id="KN425025">
    <property type="protein sequence ID" value="KHG23403.1"/>
    <property type="molecule type" value="Genomic_DNA"/>
</dbReference>
<feature type="compositionally biased region" description="Basic and acidic residues" evidence="1">
    <location>
        <begin position="9"/>
        <end position="21"/>
    </location>
</feature>
<evidence type="ECO:0000313" key="2">
    <source>
        <dbReference type="EMBL" id="KHG23403.1"/>
    </source>
</evidence>
<protein>
    <submittedName>
        <fullName evidence="2">Uncharacterized protein</fullName>
    </submittedName>
</protein>
<gene>
    <name evidence="2" type="ORF">F383_29038</name>
</gene>
<feature type="region of interest" description="Disordered" evidence="1">
    <location>
        <begin position="1"/>
        <end position="21"/>
    </location>
</feature>
<evidence type="ECO:0000313" key="3">
    <source>
        <dbReference type="Proteomes" id="UP000032142"/>
    </source>
</evidence>
<proteinExistence type="predicted"/>
<reference evidence="3" key="1">
    <citation type="submission" date="2014-09" db="EMBL/GenBank/DDBJ databases">
        <authorList>
            <person name="Mudge J."/>
            <person name="Ramaraj T."/>
            <person name="Lindquist I.E."/>
            <person name="Bharti A.K."/>
            <person name="Sundararajan A."/>
            <person name="Cameron C.T."/>
            <person name="Woodward J.E."/>
            <person name="May G.D."/>
            <person name="Brubaker C."/>
            <person name="Broadhvest J."/>
            <person name="Wilkins T.A."/>
        </authorList>
    </citation>
    <scope>NUCLEOTIDE SEQUENCE</scope>
    <source>
        <strain evidence="3">cv. AKA8401</strain>
    </source>
</reference>
<name>A0A0B0P9M3_GOSAR</name>
<organism evidence="2 3">
    <name type="scientific">Gossypium arboreum</name>
    <name type="common">Tree cotton</name>
    <name type="synonym">Gossypium nanking</name>
    <dbReference type="NCBI Taxonomy" id="29729"/>
    <lineage>
        <taxon>Eukaryota</taxon>
        <taxon>Viridiplantae</taxon>
        <taxon>Streptophyta</taxon>
        <taxon>Embryophyta</taxon>
        <taxon>Tracheophyta</taxon>
        <taxon>Spermatophyta</taxon>
        <taxon>Magnoliopsida</taxon>
        <taxon>eudicotyledons</taxon>
        <taxon>Gunneridae</taxon>
        <taxon>Pentapetalae</taxon>
        <taxon>rosids</taxon>
        <taxon>malvids</taxon>
        <taxon>Malvales</taxon>
        <taxon>Malvaceae</taxon>
        <taxon>Malvoideae</taxon>
        <taxon>Gossypium</taxon>
    </lineage>
</organism>
<sequence>MFCTQESTKSQKDPKRDKTDQIEKMTQLKPCHTAIDPHGRVQFNGSNMA</sequence>
<dbReference type="AlphaFoldDB" id="A0A0B0P9M3"/>
<keyword evidence="3" id="KW-1185">Reference proteome</keyword>
<evidence type="ECO:0000256" key="1">
    <source>
        <dbReference type="SAM" id="MobiDB-lite"/>
    </source>
</evidence>